<sequence length="1611" mass="183986">MVPLSTQRASSSVPPSSSTSPRSRWIYDVFLNFHGEDTRKNFADHLYTALENKGIITFKDNEKLQQGKYISQELLKAIRESRYAIPIISKNYASSRWCLTELVQIVECMRETGLTILPVFYHVDPSEVRNQTEAFAEAFARHEEDPNIDMEKMQTWRVALKEVGNISGWHFHLRYESTIVQEINERILQGLSRNFSTLSKDLVGIESHVEEMMNILGIGLDDVRFIGIHGMGGVGKTTLAEVIYDRISYQFEASSFIACIREETRNHGLVSLQKRLLSKIFMERKINIWDDREGMNMIRNRLCNKKVFLVLDDVDRDQHLTALAGSHDWFGSGSRIILTSRDSHLLKRHGVNDIYKVNELNNDEALQLFSLAAFKKPHPEENYVDLSKGFVKYAQGLPLALKVLGSSLFGRGTNAWKGAWDQMKANPNKGILDVLQVGFDGLEDLQKKLFLDIACFFTGEVLDSILMDILESFGYYPYLNIDILMEKCLITIKSKRLRMHDLLQKMGQEIIYDESPNEPGRRSRLWHCEDVLHVLKNNTGTEVIEGIVLNLSNKKDQERFNVKAFSKMKKLRILKICNTSIVNSFSNLCDKLLNLHWHSNPLRSIPTHGLRVLEWFEYPSKSLSNSFRADNLIELRFPCSHIKQLWKGINSLGSLKCFDLSGSQYLLETPDLTGVPNLETLDLEGCTSLSKVHKSVGVLKQLRRLNLHACKRLKSFPNEISMESLEHFYLSDCSRFEKFPDIVGNMNSLRLLYLNGTAIKELPLSFKNLCGLSILSLHNCKRLSIFPSVICGLPSLKILDVSNCLALGGIQDWNGEEYLEQLYTGGTAIKFTKFFAVPEFCSNACSTQEMFITNDDSIGAFYIGYDDRVYCIRSLNEESNLETKGYEVENNCFNPKVICGSSAWGAEIPEWCNIRSFGSHHVKLPIHPNLDNNMSKWFGYHHLTIFDVDEHENSDPRIFESSHSDHQFVEFVYHFETNEGHLKEPLVLRACEDPFVGPLGFCVYIPAKWFLKQLNNLNEWSYIGVSVKARSSSVKVKECGACLVYQHPPDSEFYNTIIPYGLKLEIRHHLFCSLEMGSHVVDPIHTRKSFTDHLYTALEKNGIITFKDDEKLERGKYISQELLKVIRESMYAIPSISKNYASSRWCLTELAQIVKCMRETSLTMLPVFYHVDPSEVRNQTGAFAEAFARHEEDANIDMEKMQTWRVALKEVGNISEWHFHLSDPLRSMPTHGLRVLELSKYPSKSLSQSIQADNLIELRFPCSHLKQLWKGISSLGSLKRFELSGSQNLLETPDLTGVPNLETLDLEGCTSLSKVHKSIGVLKRLRRLNLHACKSLKSFPNEISLESLEHFYLSDCSRFEKFPDIVGNMTSLRLLYLDGTAIKELPLSFKGLCGLSILSLHNCKKLSVFPSVICSLSSLKILDVSHCLVLGGIQDMNGEGYLEQLYTGGTSIKFTKFFAMPEFCSNVCSTQEMFLINDDSIGAFYMGYDDRVYYIRSLNEESNLQTKGYDIENNCFNLKVMCGSSLGAEIPRWFNIRSFGSHVTLQIHPNLDNNSKWEGYLHFTIYEVDELENSESRIFEGSNPDYQFVEFVYNFETNEGLLKEPLVLRAP</sequence>
<dbReference type="PANTHER" id="PTHR11017">
    <property type="entry name" value="LEUCINE-RICH REPEAT-CONTAINING PROTEIN"/>
    <property type="match status" value="1"/>
</dbReference>
<dbReference type="Pfam" id="PF23282">
    <property type="entry name" value="WHD_ROQ1"/>
    <property type="match status" value="1"/>
</dbReference>
<evidence type="ECO:0000256" key="4">
    <source>
        <dbReference type="SAM" id="MobiDB-lite"/>
    </source>
</evidence>
<keyword evidence="1" id="KW-0677">Repeat</keyword>
<dbReference type="PANTHER" id="PTHR11017:SF559">
    <property type="entry name" value="DISEASE RESISTANCE PROTEIN CHL1"/>
    <property type="match status" value="1"/>
</dbReference>
<dbReference type="InterPro" id="IPR002182">
    <property type="entry name" value="NB-ARC"/>
</dbReference>
<dbReference type="Pfam" id="PF00931">
    <property type="entry name" value="NB-ARC"/>
    <property type="match status" value="1"/>
</dbReference>
<evidence type="ECO:0000256" key="2">
    <source>
        <dbReference type="ARBA" id="ARBA00022821"/>
    </source>
</evidence>
<name>A0A8T1Q039_CARIL</name>
<feature type="domain" description="TIR" evidence="5">
    <location>
        <begin position="25"/>
        <end position="191"/>
    </location>
</feature>
<evidence type="ECO:0000313" key="7">
    <source>
        <dbReference type="Proteomes" id="UP000811609"/>
    </source>
</evidence>
<keyword evidence="2" id="KW-0611">Plant defense</keyword>
<protein>
    <recommendedName>
        <fullName evidence="5">TIR domain-containing protein</fullName>
    </recommendedName>
</protein>
<keyword evidence="3" id="KW-0520">NAD</keyword>
<feature type="region of interest" description="Disordered" evidence="4">
    <location>
        <begin position="1"/>
        <end position="21"/>
    </location>
</feature>
<reference evidence="6" key="1">
    <citation type="submission" date="2020-12" db="EMBL/GenBank/DDBJ databases">
        <title>WGS assembly of Carya illinoinensis cv. Pawnee.</title>
        <authorList>
            <person name="Platts A."/>
            <person name="Shu S."/>
            <person name="Wright S."/>
            <person name="Barry K."/>
            <person name="Edger P."/>
            <person name="Pires J.C."/>
            <person name="Schmutz J."/>
        </authorList>
    </citation>
    <scope>NUCLEOTIDE SEQUENCE</scope>
    <source>
        <tissue evidence="6">Leaf</tissue>
    </source>
</reference>
<evidence type="ECO:0000256" key="3">
    <source>
        <dbReference type="ARBA" id="ARBA00023027"/>
    </source>
</evidence>
<evidence type="ECO:0000313" key="6">
    <source>
        <dbReference type="EMBL" id="KAG6647057.1"/>
    </source>
</evidence>
<dbReference type="InterPro" id="IPR044974">
    <property type="entry name" value="Disease_R_plants"/>
</dbReference>
<dbReference type="Proteomes" id="UP000811609">
    <property type="component" value="Chromosome 7"/>
</dbReference>
<dbReference type="InterPro" id="IPR058546">
    <property type="entry name" value="RPS4B/Roq1-like_LRR"/>
</dbReference>
<dbReference type="InterPro" id="IPR058192">
    <property type="entry name" value="WHD_ROQ1-like"/>
</dbReference>
<dbReference type="EMBL" id="CM031815">
    <property type="protein sequence ID" value="KAG6647057.1"/>
    <property type="molecule type" value="Genomic_DNA"/>
</dbReference>
<evidence type="ECO:0000256" key="1">
    <source>
        <dbReference type="ARBA" id="ARBA00022737"/>
    </source>
</evidence>
<accession>A0A8T1Q039</accession>
<dbReference type="Pfam" id="PF01582">
    <property type="entry name" value="TIR"/>
    <property type="match status" value="2"/>
</dbReference>
<dbReference type="InterPro" id="IPR000157">
    <property type="entry name" value="TIR_dom"/>
</dbReference>
<dbReference type="GO" id="GO:0007165">
    <property type="term" value="P:signal transduction"/>
    <property type="evidence" value="ECO:0007669"/>
    <property type="project" value="InterPro"/>
</dbReference>
<dbReference type="Pfam" id="PF23286">
    <property type="entry name" value="LRR_13"/>
    <property type="match status" value="2"/>
</dbReference>
<proteinExistence type="predicted"/>
<evidence type="ECO:0000259" key="5">
    <source>
        <dbReference type="PROSITE" id="PS50104"/>
    </source>
</evidence>
<comment type="caution">
    <text evidence="6">The sequence shown here is derived from an EMBL/GenBank/DDBJ whole genome shotgun (WGS) entry which is preliminary data.</text>
</comment>
<organism evidence="6 7">
    <name type="scientific">Carya illinoinensis</name>
    <name type="common">Pecan</name>
    <dbReference type="NCBI Taxonomy" id="32201"/>
    <lineage>
        <taxon>Eukaryota</taxon>
        <taxon>Viridiplantae</taxon>
        <taxon>Streptophyta</taxon>
        <taxon>Embryophyta</taxon>
        <taxon>Tracheophyta</taxon>
        <taxon>Spermatophyta</taxon>
        <taxon>Magnoliopsida</taxon>
        <taxon>eudicotyledons</taxon>
        <taxon>Gunneridae</taxon>
        <taxon>Pentapetalae</taxon>
        <taxon>rosids</taxon>
        <taxon>fabids</taxon>
        <taxon>Fagales</taxon>
        <taxon>Juglandaceae</taxon>
        <taxon>Carya</taxon>
    </lineage>
</organism>
<dbReference type="GO" id="GO:0006952">
    <property type="term" value="P:defense response"/>
    <property type="evidence" value="ECO:0007669"/>
    <property type="project" value="InterPro"/>
</dbReference>
<dbReference type="SMART" id="SM00255">
    <property type="entry name" value="TIR"/>
    <property type="match status" value="2"/>
</dbReference>
<dbReference type="PROSITE" id="PS50104">
    <property type="entry name" value="TIR"/>
    <property type="match status" value="2"/>
</dbReference>
<gene>
    <name evidence="6" type="ORF">CIPAW_07G051900</name>
</gene>
<dbReference type="GO" id="GO:0043531">
    <property type="term" value="F:ADP binding"/>
    <property type="evidence" value="ECO:0007669"/>
    <property type="project" value="InterPro"/>
</dbReference>
<keyword evidence="7" id="KW-1185">Reference proteome</keyword>
<feature type="domain" description="TIR" evidence="5">
    <location>
        <begin position="1071"/>
        <end position="1250"/>
    </location>
</feature>
<dbReference type="FunFam" id="3.40.50.10140:FF:000007">
    <property type="entry name" value="Disease resistance protein (TIR-NBS-LRR class)"/>
    <property type="match status" value="1"/>
</dbReference>